<evidence type="ECO:0000256" key="5">
    <source>
        <dbReference type="ARBA" id="ARBA00023033"/>
    </source>
</evidence>
<protein>
    <submittedName>
        <fullName evidence="8">6-hydroxynicotinate 3-monooxygenase</fullName>
    </submittedName>
</protein>
<keyword evidence="6" id="KW-1133">Transmembrane helix</keyword>
<sequence>MFQSALVVATGETKGRNRRKVFIWRIKFCLVVFPPFLRTTLILPGSLSLGLSEMTFKKFKSAKQAILPIDFLIIGGGIAGLACATALRRVGHRVTVLEKDSALDRTPGPCRMPPNLSKILYHWGLQDEVRAIAIKSESISLLLYESGELLGKHHWDDEVMKETKGEFVFTHHSDLRKLLYDTATSYGAEVRLNTKVTCVDPDHGTVTLQTGEVLRADVIVGADGPDGLGRRTVLGREEEVEWGRLNMYSTTVPRKLIMEDPDLAYVYTQEYTTMFNWFGNDHSVLGFPIGDGSEFGLYVYGPNGHRGGTWDTTASVSDLEGILSTAEPRLRKLGALANKPTCVNVRTFPTLEQWVHAAGRMVLIGEAAHPLPPGSVQATAMTVEDGAVLAKLFSHLRTEDQISNFLWAFQDVRQPRCDSVVAREIGIVYFMTMPPGEHQEFRDQSMRAKRDAGIGILQASEDIEESPEWTEVKEVFGYDAEDEADNWWVEWGLLRERSKGVDVTYGTPLQKLGFPRYATRFRTTAST</sequence>
<keyword evidence="6" id="KW-0472">Membrane</keyword>
<dbReference type="EMBL" id="LUEZ02000040">
    <property type="protein sequence ID" value="RDB26397.1"/>
    <property type="molecule type" value="Genomic_DNA"/>
</dbReference>
<organism evidence="8 9">
    <name type="scientific">Hypsizygus marmoreus</name>
    <name type="common">White beech mushroom</name>
    <name type="synonym">Agaricus marmoreus</name>
    <dbReference type="NCBI Taxonomy" id="39966"/>
    <lineage>
        <taxon>Eukaryota</taxon>
        <taxon>Fungi</taxon>
        <taxon>Dikarya</taxon>
        <taxon>Basidiomycota</taxon>
        <taxon>Agaricomycotina</taxon>
        <taxon>Agaricomycetes</taxon>
        <taxon>Agaricomycetidae</taxon>
        <taxon>Agaricales</taxon>
        <taxon>Tricholomatineae</taxon>
        <taxon>Lyophyllaceae</taxon>
        <taxon>Hypsizygus</taxon>
    </lineage>
</organism>
<evidence type="ECO:0000256" key="3">
    <source>
        <dbReference type="ARBA" id="ARBA00022827"/>
    </source>
</evidence>
<feature type="transmembrane region" description="Helical" evidence="6">
    <location>
        <begin position="22"/>
        <end position="45"/>
    </location>
</feature>
<dbReference type="Proteomes" id="UP000076154">
    <property type="component" value="Unassembled WGS sequence"/>
</dbReference>
<name>A0A369K0U7_HYPMA</name>
<accession>A0A369K0U7</accession>
<dbReference type="InterPro" id="IPR036188">
    <property type="entry name" value="FAD/NAD-bd_sf"/>
</dbReference>
<evidence type="ECO:0000259" key="7">
    <source>
        <dbReference type="Pfam" id="PF01494"/>
    </source>
</evidence>
<dbReference type="SUPFAM" id="SSF51905">
    <property type="entry name" value="FAD/NAD(P)-binding domain"/>
    <property type="match status" value="1"/>
</dbReference>
<dbReference type="PRINTS" id="PR00420">
    <property type="entry name" value="RNGMNOXGNASE"/>
</dbReference>
<dbReference type="Pfam" id="PF01494">
    <property type="entry name" value="FAD_binding_3"/>
    <property type="match status" value="1"/>
</dbReference>
<keyword evidence="4" id="KW-0560">Oxidoreductase</keyword>
<dbReference type="OrthoDB" id="420606at2759"/>
<dbReference type="Gene3D" id="3.50.50.60">
    <property type="entry name" value="FAD/NAD(P)-binding domain"/>
    <property type="match status" value="1"/>
</dbReference>
<comment type="similarity">
    <text evidence="1">Belongs to the paxM FAD-dependent monooxygenase family.</text>
</comment>
<dbReference type="GO" id="GO:0004497">
    <property type="term" value="F:monooxygenase activity"/>
    <property type="evidence" value="ECO:0007669"/>
    <property type="project" value="UniProtKB-KW"/>
</dbReference>
<keyword evidence="9" id="KW-1185">Reference proteome</keyword>
<dbReference type="STRING" id="39966.A0A369K0U7"/>
<dbReference type="PANTHER" id="PTHR13789:SF147">
    <property type="entry name" value="PUTATIVE (AFU_ORTHOLOGUE AFUA_2G01950)-RELATED"/>
    <property type="match status" value="1"/>
</dbReference>
<dbReference type="InterPro" id="IPR050493">
    <property type="entry name" value="FAD-dep_Monooxygenase_BioMet"/>
</dbReference>
<keyword evidence="2" id="KW-0285">Flavoprotein</keyword>
<dbReference type="GO" id="GO:0071949">
    <property type="term" value="F:FAD binding"/>
    <property type="evidence" value="ECO:0007669"/>
    <property type="project" value="InterPro"/>
</dbReference>
<gene>
    <name evidence="8" type="primary">6HN3M</name>
    <name evidence="8" type="ORF">Hypma_006222</name>
</gene>
<dbReference type="AlphaFoldDB" id="A0A369K0U7"/>
<evidence type="ECO:0000313" key="9">
    <source>
        <dbReference type="Proteomes" id="UP000076154"/>
    </source>
</evidence>
<feature type="domain" description="FAD-binding" evidence="7">
    <location>
        <begin position="71"/>
        <end position="422"/>
    </location>
</feature>
<keyword evidence="6" id="KW-0812">Transmembrane</keyword>
<keyword evidence="3" id="KW-0274">FAD</keyword>
<evidence type="ECO:0000256" key="4">
    <source>
        <dbReference type="ARBA" id="ARBA00023002"/>
    </source>
</evidence>
<evidence type="ECO:0000256" key="2">
    <source>
        <dbReference type="ARBA" id="ARBA00022630"/>
    </source>
</evidence>
<dbReference type="PANTHER" id="PTHR13789">
    <property type="entry name" value="MONOOXYGENASE"/>
    <property type="match status" value="1"/>
</dbReference>
<proteinExistence type="inferred from homology"/>
<evidence type="ECO:0000256" key="1">
    <source>
        <dbReference type="ARBA" id="ARBA00007992"/>
    </source>
</evidence>
<comment type="caution">
    <text evidence="8">The sequence shown here is derived from an EMBL/GenBank/DDBJ whole genome shotgun (WGS) entry which is preliminary data.</text>
</comment>
<dbReference type="InParanoid" id="A0A369K0U7"/>
<evidence type="ECO:0000256" key="6">
    <source>
        <dbReference type="SAM" id="Phobius"/>
    </source>
</evidence>
<dbReference type="InterPro" id="IPR002938">
    <property type="entry name" value="FAD-bd"/>
</dbReference>
<feature type="transmembrane region" description="Helical" evidence="6">
    <location>
        <begin position="65"/>
        <end position="87"/>
    </location>
</feature>
<keyword evidence="5" id="KW-0503">Monooxygenase</keyword>
<evidence type="ECO:0000313" key="8">
    <source>
        <dbReference type="EMBL" id="RDB26397.1"/>
    </source>
</evidence>
<reference evidence="8" key="1">
    <citation type="submission" date="2018-04" db="EMBL/GenBank/DDBJ databases">
        <title>Whole genome sequencing of Hypsizygus marmoreus.</title>
        <authorList>
            <person name="Choi I.-G."/>
            <person name="Min B."/>
            <person name="Kim J.-G."/>
            <person name="Kim S."/>
            <person name="Oh Y.-L."/>
            <person name="Kong W.-S."/>
            <person name="Park H."/>
            <person name="Jeong J."/>
            <person name="Song E.-S."/>
        </authorList>
    </citation>
    <scope>NUCLEOTIDE SEQUENCE [LARGE SCALE GENOMIC DNA]</scope>
    <source>
        <strain evidence="8">51987-8</strain>
    </source>
</reference>